<dbReference type="InterPro" id="IPR036388">
    <property type="entry name" value="WH-like_DNA-bd_sf"/>
</dbReference>
<gene>
    <name evidence="5" type="ORF">GCM10010862_12430</name>
</gene>
<dbReference type="PANTHER" id="PTHR44688:SF16">
    <property type="entry name" value="DNA-BINDING TRANSCRIPTIONAL ACTIVATOR DEVR_DOSR"/>
    <property type="match status" value="1"/>
</dbReference>
<reference evidence="6" key="1">
    <citation type="journal article" date="2019" name="Int. J. Syst. Evol. Microbiol.">
        <title>The Global Catalogue of Microorganisms (GCM) 10K type strain sequencing project: providing services to taxonomists for standard genome sequencing and annotation.</title>
        <authorList>
            <consortium name="The Broad Institute Genomics Platform"/>
            <consortium name="The Broad Institute Genome Sequencing Center for Infectious Disease"/>
            <person name="Wu L."/>
            <person name="Ma J."/>
        </authorList>
    </citation>
    <scope>NUCLEOTIDE SEQUENCE [LARGE SCALE GENOMIC DNA]</scope>
    <source>
        <strain evidence="6">NBRC 112416</strain>
    </source>
</reference>
<name>A0ABQ5W2E7_9HYPH</name>
<keyword evidence="3" id="KW-0804">Transcription</keyword>
<dbReference type="PROSITE" id="PS00622">
    <property type="entry name" value="HTH_LUXR_1"/>
    <property type="match status" value="1"/>
</dbReference>
<protein>
    <submittedName>
        <fullName evidence="5">Helix-turn-helix transcriptional regulator</fullName>
    </submittedName>
</protein>
<evidence type="ECO:0000259" key="4">
    <source>
        <dbReference type="PROSITE" id="PS50043"/>
    </source>
</evidence>
<dbReference type="Gene3D" id="1.10.10.10">
    <property type="entry name" value="Winged helix-like DNA-binding domain superfamily/Winged helix DNA-binding domain"/>
    <property type="match status" value="1"/>
</dbReference>
<dbReference type="SMART" id="SM00421">
    <property type="entry name" value="HTH_LUXR"/>
    <property type="match status" value="1"/>
</dbReference>
<keyword evidence="2" id="KW-0238">DNA-binding</keyword>
<dbReference type="Proteomes" id="UP001156691">
    <property type="component" value="Unassembled WGS sequence"/>
</dbReference>
<organism evidence="5 6">
    <name type="scientific">Devosia nitrariae</name>
    <dbReference type="NCBI Taxonomy" id="2071872"/>
    <lineage>
        <taxon>Bacteria</taxon>
        <taxon>Pseudomonadati</taxon>
        <taxon>Pseudomonadota</taxon>
        <taxon>Alphaproteobacteria</taxon>
        <taxon>Hyphomicrobiales</taxon>
        <taxon>Devosiaceae</taxon>
        <taxon>Devosia</taxon>
    </lineage>
</organism>
<dbReference type="InterPro" id="IPR016032">
    <property type="entry name" value="Sig_transdc_resp-reg_C-effctor"/>
</dbReference>
<dbReference type="Gene3D" id="1.25.40.10">
    <property type="entry name" value="Tetratricopeptide repeat domain"/>
    <property type="match status" value="1"/>
</dbReference>
<dbReference type="PRINTS" id="PR00038">
    <property type="entry name" value="HTHLUXR"/>
</dbReference>
<evidence type="ECO:0000313" key="6">
    <source>
        <dbReference type="Proteomes" id="UP001156691"/>
    </source>
</evidence>
<dbReference type="Pfam" id="PF00196">
    <property type="entry name" value="GerE"/>
    <property type="match status" value="1"/>
</dbReference>
<dbReference type="InterPro" id="IPR011990">
    <property type="entry name" value="TPR-like_helical_dom_sf"/>
</dbReference>
<keyword evidence="6" id="KW-1185">Reference proteome</keyword>
<dbReference type="SUPFAM" id="SSF46894">
    <property type="entry name" value="C-terminal effector domain of the bipartite response regulators"/>
    <property type="match status" value="1"/>
</dbReference>
<accession>A0ABQ5W2E7</accession>
<evidence type="ECO:0000256" key="1">
    <source>
        <dbReference type="ARBA" id="ARBA00023015"/>
    </source>
</evidence>
<dbReference type="PROSITE" id="PS50043">
    <property type="entry name" value="HTH_LUXR_2"/>
    <property type="match status" value="1"/>
</dbReference>
<feature type="domain" description="HTH luxR-type" evidence="4">
    <location>
        <begin position="485"/>
        <end position="550"/>
    </location>
</feature>
<comment type="caution">
    <text evidence="5">The sequence shown here is derived from an EMBL/GenBank/DDBJ whole genome shotgun (WGS) entry which is preliminary data.</text>
</comment>
<dbReference type="CDD" id="cd06170">
    <property type="entry name" value="LuxR_C_like"/>
    <property type="match status" value="1"/>
</dbReference>
<sequence>MLSDEMSRDPLETIQAARDAYRRSAWADATELFLRADAETELEINDVEALVWAAGIAAQDRVMLAALERVYAYHAAHENHEECARAAFWCGLRNMQAGEVGLGAGWLQRAGRHAEQTSPDCVQRGYLLLPQAYMLRGKGAYEAAIEIADRAIAFGEAQNEPDLIALAGSMKGGLLFRLGRIDEGYVPIDEAMLLASSRRLSPVVSGVVYCEIVASCCRVLEMVRAREWTAILTDWCRRNPQAKAFNGVCQVHRAEVLQLEGNWSEAFSEAEHAGVGLTGTTEQTAMANAAYRRGEILRLRGVFEKSDAEYRLAGEMGIDPQPGLALLRLAQGRHEEAVAAIRRALETAGDMPRKTALLPAGIEIFIACGDLDAAERLCGELSDIAELFGTEILARVADQGHGALALARGNFGDAVAVLTRALRYWLEFGAPYLVARLRVDIARGCAELGDFEHAERELDAAEKVFEDLGAAPDLARIHELRPGSKATRDDELTARERQVLSLVADGRTNREIAEELRVSSKTVNRHVENIFGKLGVPSRAAAVAKALKSGSI</sequence>
<dbReference type="PANTHER" id="PTHR44688">
    <property type="entry name" value="DNA-BINDING TRANSCRIPTIONAL ACTIVATOR DEVR_DOSR"/>
    <property type="match status" value="1"/>
</dbReference>
<dbReference type="EMBL" id="BSNS01000007">
    <property type="protein sequence ID" value="GLQ53984.1"/>
    <property type="molecule type" value="Genomic_DNA"/>
</dbReference>
<evidence type="ECO:0000313" key="5">
    <source>
        <dbReference type="EMBL" id="GLQ53984.1"/>
    </source>
</evidence>
<proteinExistence type="predicted"/>
<dbReference type="SUPFAM" id="SSF48452">
    <property type="entry name" value="TPR-like"/>
    <property type="match status" value="3"/>
</dbReference>
<keyword evidence="1" id="KW-0805">Transcription regulation</keyword>
<evidence type="ECO:0000256" key="3">
    <source>
        <dbReference type="ARBA" id="ARBA00023163"/>
    </source>
</evidence>
<dbReference type="InterPro" id="IPR000792">
    <property type="entry name" value="Tscrpt_reg_LuxR_C"/>
</dbReference>
<evidence type="ECO:0000256" key="2">
    <source>
        <dbReference type="ARBA" id="ARBA00023125"/>
    </source>
</evidence>